<reference evidence="1" key="1">
    <citation type="submission" date="2020-09" db="EMBL/GenBank/DDBJ databases">
        <title>Desulfogranum mesoprofundum gen. nov., sp. nov., a novel mesophilic, sulfate-reducing chemolithoautotroph isolated from a deep-sea hydrothermal vent chimney in the Suiyo Seamount.</title>
        <authorList>
            <person name="Hashimoto Y."/>
            <person name="Nakagawa S."/>
        </authorList>
    </citation>
    <scope>NUCLEOTIDE SEQUENCE</scope>
    <source>
        <strain evidence="1">KT2</strain>
    </source>
</reference>
<protein>
    <submittedName>
        <fullName evidence="1">Uncharacterized protein</fullName>
    </submittedName>
</protein>
<dbReference type="Proteomes" id="UP000826725">
    <property type="component" value="Chromosome"/>
</dbReference>
<keyword evidence="2" id="KW-1185">Reference proteome</keyword>
<gene>
    <name evidence="1" type="ORF">DGMP_28350</name>
</gene>
<accession>A0A8D5FIB0</accession>
<dbReference type="AlphaFoldDB" id="A0A8D5FIB0"/>
<dbReference type="KEGG" id="dbk:DGMP_28350"/>
<sequence length="59" mass="6727">MSKAEAIALLPDSHEFDSSEQNKHARRVMAKSKEQEVSCTIFESAYRLCQFPQQQLVPS</sequence>
<proteinExistence type="predicted"/>
<evidence type="ECO:0000313" key="2">
    <source>
        <dbReference type="Proteomes" id="UP000826725"/>
    </source>
</evidence>
<evidence type="ECO:0000313" key="1">
    <source>
        <dbReference type="EMBL" id="BCL62142.1"/>
    </source>
</evidence>
<organism evidence="1 2">
    <name type="scientific">Desulfomarina profundi</name>
    <dbReference type="NCBI Taxonomy" id="2772557"/>
    <lineage>
        <taxon>Bacteria</taxon>
        <taxon>Pseudomonadati</taxon>
        <taxon>Thermodesulfobacteriota</taxon>
        <taxon>Desulfobulbia</taxon>
        <taxon>Desulfobulbales</taxon>
        <taxon>Desulfobulbaceae</taxon>
        <taxon>Desulfomarina</taxon>
    </lineage>
</organism>
<dbReference type="EMBL" id="AP024086">
    <property type="protein sequence ID" value="BCL62142.1"/>
    <property type="molecule type" value="Genomic_DNA"/>
</dbReference>
<name>A0A8D5FIB0_9BACT</name>